<feature type="domain" description="Lantibiotic biosynthesis protein dehydration" evidence="1">
    <location>
        <begin position="225"/>
        <end position="596"/>
    </location>
</feature>
<organism evidence="2 3">
    <name type="scientific">Caldicellulosiruptor morganii</name>
    <dbReference type="NCBI Taxonomy" id="1387555"/>
    <lineage>
        <taxon>Bacteria</taxon>
        <taxon>Bacillati</taxon>
        <taxon>Bacillota</taxon>
        <taxon>Bacillota incertae sedis</taxon>
        <taxon>Caldicellulosiruptorales</taxon>
        <taxon>Caldicellulosiruptoraceae</taxon>
        <taxon>Caldicellulosiruptor</taxon>
    </lineage>
</organism>
<accession>A0ABY7BRX7</accession>
<evidence type="ECO:0000259" key="1">
    <source>
        <dbReference type="Pfam" id="PF13575"/>
    </source>
</evidence>
<dbReference type="Pfam" id="PF05147">
    <property type="entry name" value="LANC_like"/>
    <property type="match status" value="1"/>
</dbReference>
<reference evidence="2" key="1">
    <citation type="submission" date="2022-12" db="EMBL/GenBank/DDBJ databases">
        <authorList>
            <person name="Bing R.G."/>
            <person name="Willard D.J."/>
            <person name="Manesh M.J.H."/>
            <person name="Laemthong T."/>
            <person name="Crosby J.R."/>
            <person name="Kelly R.M."/>
        </authorList>
    </citation>
    <scope>NUCLEOTIDE SEQUENCE</scope>
    <source>
        <strain evidence="2">DSM 8990</strain>
    </source>
</reference>
<keyword evidence="3" id="KW-1185">Reference proteome</keyword>
<dbReference type="Pfam" id="PF13575">
    <property type="entry name" value="DUF4135"/>
    <property type="match status" value="1"/>
</dbReference>
<sequence>MKEIKKCLESSYIDEMLKKLIPEILFIDERIRLYKELGFCNYNIEQLEEWVNTRGLFYREHFYEYLDLKGLTVEDMALAFKKLTEEEKNKLLEKAKQLDCINLITELIINYLEEFESIDVDLLRKDFGVSLDLLMLPFIYYLSKKLRDIRENIINFQIDSRAIESIVRQLSEYLIQISIKAIICELHDYKEKGLLKGETGEERFQFFIEDRFKEPKKLIDFYLKYPVLLRRLAKKTKDFTEFIEKMLTDIDKSFVKICAKIDIKNDVSYRITNIECGKGDVHERCRFTAIIEIEGEKKLVYKPRCLKVKEKFEEFIGWINGNANAVVPDFLNLIVNKGVYEEDFTIEEFVTYDSCETEEEVKRYYIRLGEIGALIYLLGGNDIHYENVIAHREYPVVVDLESLFQGDTAVFTGESDAYIIAFNKIIKSIARTGVLPFAFGGNNLDLSAVGGDKQKVPYKVLKLVEAGTDNMHLEYDEAELGPAQNIPLLNGEKVDYKDYGNDIIYGIKMIFDFVTKKKEEFLSKLEIFRGEKVRKIIRSTQYYARMMDFSTHPAYLSDAVKFERLYLNMWASPYKNKRIVLSEINDMLNDDIPIFYGLTDSKILIDSFGKQIEDCYDKSSIEEVKELIGNIDNNFIEEQVTHATVALGLFEKLVNKKFECIEKLNFEENDITLEKQQELLLNGIKFLYNEIVKEVIWDNNKKTCSWISPIYDNKNNLWKLSPLSIDFFRGVGGIYLFLNYYSELLLDKNEELKELLNALQYTLYKGIKDGVIEAGKRKNNEFIMNSINSIIQAIYVLLVSQPKNKDRTLFEVIELLLELLENKANLILDDKVMFEIDFNIIIKILIELYKYTGLDKCLKLVEIFLNQFYKSTCTIKRADNIYSGYGMLSVNLCELSHLINDVSFLEQAKELLDRNFKDYINTQDCSFYSGLGGFLMCLSQVYNKANEISNFLPVIKKHIVKMGNKINIDDSVFYGAAGEIEAIYSIYNLTKDDEIKSILNKRVQYMLSRYNKLGSFNIKSLEKFKTVYFSQGLSGIGYTLLRIYNLSKLPNVLIFDT</sequence>
<dbReference type="EMBL" id="CP113865">
    <property type="protein sequence ID" value="WAM34916.1"/>
    <property type="molecule type" value="Genomic_DNA"/>
</dbReference>
<dbReference type="InterPro" id="IPR025410">
    <property type="entry name" value="Lant_dehyd"/>
</dbReference>
<gene>
    <name evidence="2" type="ORF">OTK00_001178</name>
</gene>
<evidence type="ECO:0000313" key="3">
    <source>
        <dbReference type="Proteomes" id="UP001164909"/>
    </source>
</evidence>
<dbReference type="PIRSF" id="PIRSF037228">
    <property type="entry name" value="Lant_mod_RumM"/>
    <property type="match status" value="1"/>
</dbReference>
<dbReference type="RefSeq" id="WP_045169458.1">
    <property type="nucleotide sequence ID" value="NZ_CP113865.1"/>
</dbReference>
<dbReference type="SUPFAM" id="SSF158745">
    <property type="entry name" value="LanC-like"/>
    <property type="match status" value="2"/>
</dbReference>
<dbReference type="Gene3D" id="1.50.10.20">
    <property type="match status" value="1"/>
</dbReference>
<proteinExistence type="predicted"/>
<name>A0ABY7BRX7_9FIRM</name>
<protein>
    <submittedName>
        <fullName evidence="2">Type 2 lanthipeptide synthetase LanM family protein</fullName>
    </submittedName>
</protein>
<dbReference type="InterPro" id="IPR007822">
    <property type="entry name" value="LANC-like"/>
</dbReference>
<evidence type="ECO:0000313" key="2">
    <source>
        <dbReference type="EMBL" id="WAM34916.1"/>
    </source>
</evidence>
<dbReference type="NCBIfam" id="TIGR03897">
    <property type="entry name" value="lanti_2_LanM"/>
    <property type="match status" value="1"/>
</dbReference>
<dbReference type="Proteomes" id="UP001164909">
    <property type="component" value="Chromosome"/>
</dbReference>
<dbReference type="CDD" id="cd04792">
    <property type="entry name" value="LanM-like"/>
    <property type="match status" value="1"/>
</dbReference>
<dbReference type="InterPro" id="IPR017146">
    <property type="entry name" value="Lanti_2_LanM"/>
</dbReference>